<dbReference type="Gene3D" id="3.10.420.10">
    <property type="entry name" value="SecB-like"/>
    <property type="match status" value="1"/>
</dbReference>
<organism evidence="1 2">
    <name type="scientific">Lacticaseibacillus paracasei NRIC 0644</name>
    <dbReference type="NCBI Taxonomy" id="1435038"/>
    <lineage>
        <taxon>Bacteria</taxon>
        <taxon>Bacillati</taxon>
        <taxon>Bacillota</taxon>
        <taxon>Bacilli</taxon>
        <taxon>Lactobacillales</taxon>
        <taxon>Lactobacillaceae</taxon>
        <taxon>Lacticaseibacillus</taxon>
    </lineage>
</organism>
<sequence>METKRYPIAVESFHYDLVKQGTPVKNDLQVAMRQIEWSDPAKQDELKKGNLFQMMIPFDVVPDDAGFEISGKITQIVQVLDYFGEANELPQAELGKLSRPLVETIETLTYQVTAVALDQGVNLQFGASDEQPGQTK</sequence>
<dbReference type="InterPro" id="IPR009530">
    <property type="entry name" value="DUF1149"/>
</dbReference>
<dbReference type="Proteomes" id="UP000032552">
    <property type="component" value="Unassembled WGS sequence"/>
</dbReference>
<dbReference type="Pfam" id="PF06619">
    <property type="entry name" value="DUF1149"/>
    <property type="match status" value="1"/>
</dbReference>
<dbReference type="RefSeq" id="WP_003564159.1">
    <property type="nucleotide sequence ID" value="NZ_BAYM01000077.1"/>
</dbReference>
<evidence type="ECO:0000313" key="1">
    <source>
        <dbReference type="EMBL" id="GAN36395.1"/>
    </source>
</evidence>
<gene>
    <name evidence="1" type="ORF">LC0644_0984</name>
</gene>
<protein>
    <recommendedName>
        <fullName evidence="3">DUF1149 family protein</fullName>
    </recommendedName>
</protein>
<reference evidence="2" key="1">
    <citation type="submission" date="2014-05" db="EMBL/GenBank/DDBJ databases">
        <title>Whole genome sequencing of Lactobacillus casei NRIC0644.</title>
        <authorList>
            <person name="Atarashi H."/>
            <person name="Yoshida Y."/>
            <person name="Fujimura S."/>
            <person name="Tanaka N."/>
            <person name="Shiwa Y."/>
            <person name="Yoshikawa H."/>
            <person name="Okada S."/>
            <person name="Nakagawa J."/>
        </authorList>
    </citation>
    <scope>NUCLEOTIDE SEQUENCE [LARGE SCALE GENOMIC DNA]</scope>
    <source>
        <strain evidence="2">NRIC0644</strain>
    </source>
</reference>
<evidence type="ECO:0000313" key="2">
    <source>
        <dbReference type="Proteomes" id="UP000032552"/>
    </source>
</evidence>
<comment type="caution">
    <text evidence="1">The sequence shown here is derived from an EMBL/GenBank/DDBJ whole genome shotgun (WGS) entry which is preliminary data.</text>
</comment>
<dbReference type="EMBL" id="BAYM01000077">
    <property type="protein sequence ID" value="GAN36395.1"/>
    <property type="molecule type" value="Genomic_DNA"/>
</dbReference>
<proteinExistence type="predicted"/>
<dbReference type="GeneID" id="57089563"/>
<dbReference type="AlphaFoldDB" id="A0A0C9NWP8"/>
<dbReference type="PIRSF" id="PIRSF031568">
    <property type="entry name" value="UCP031568"/>
    <property type="match status" value="1"/>
</dbReference>
<accession>A0A0C9NWP8</accession>
<evidence type="ECO:0008006" key="3">
    <source>
        <dbReference type="Google" id="ProtNLM"/>
    </source>
</evidence>
<dbReference type="SUPFAM" id="SSF54611">
    <property type="entry name" value="SecB-like"/>
    <property type="match status" value="1"/>
</dbReference>
<name>A0A0C9NWP8_LACPA</name>
<dbReference type="InterPro" id="IPR035958">
    <property type="entry name" value="SecB-like_sf"/>
</dbReference>